<comment type="caution">
    <text evidence="5">The sequence shown here is derived from an EMBL/GenBank/DDBJ whole genome shotgun (WGS) entry which is preliminary data.</text>
</comment>
<dbReference type="Pfam" id="PF00588">
    <property type="entry name" value="SpoU_methylase"/>
    <property type="match status" value="1"/>
</dbReference>
<dbReference type="InterPro" id="IPR029064">
    <property type="entry name" value="Ribosomal_eL30-like_sf"/>
</dbReference>
<proteinExistence type="predicted"/>
<evidence type="ECO:0000256" key="1">
    <source>
        <dbReference type="ARBA" id="ARBA00022603"/>
    </source>
</evidence>
<dbReference type="Gene3D" id="3.30.1330.30">
    <property type="match status" value="1"/>
</dbReference>
<evidence type="ECO:0000259" key="3">
    <source>
        <dbReference type="Pfam" id="PF00588"/>
    </source>
</evidence>
<accession>A0ABU8RPM5</accession>
<dbReference type="InterPro" id="IPR054578">
    <property type="entry name" value="SpoU_sub_bind-like_N"/>
</dbReference>
<dbReference type="InterPro" id="IPR029026">
    <property type="entry name" value="tRNA_m1G_MTases_N"/>
</dbReference>
<organism evidence="5 6">
    <name type="scientific">Pseudokineococcus basanitobsidens</name>
    <dbReference type="NCBI Taxonomy" id="1926649"/>
    <lineage>
        <taxon>Bacteria</taxon>
        <taxon>Bacillati</taxon>
        <taxon>Actinomycetota</taxon>
        <taxon>Actinomycetes</taxon>
        <taxon>Kineosporiales</taxon>
        <taxon>Kineosporiaceae</taxon>
        <taxon>Pseudokineococcus</taxon>
    </lineage>
</organism>
<dbReference type="GO" id="GO:0008168">
    <property type="term" value="F:methyltransferase activity"/>
    <property type="evidence" value="ECO:0007669"/>
    <property type="project" value="UniProtKB-KW"/>
</dbReference>
<dbReference type="Gene3D" id="3.40.1280.10">
    <property type="match status" value="1"/>
</dbReference>
<gene>
    <name evidence="5" type="ORF">WDZ17_16990</name>
</gene>
<dbReference type="Proteomes" id="UP001387100">
    <property type="component" value="Unassembled WGS sequence"/>
</dbReference>
<reference evidence="5 6" key="1">
    <citation type="journal article" date="2017" name="Int. J. Syst. Evol. Microbiol.">
        <title>Pseudokineococcus basanitobsidens sp. nov., isolated from volcanic rock.</title>
        <authorList>
            <person name="Lee D.W."/>
            <person name="Park M.Y."/>
            <person name="Kim J.J."/>
            <person name="Kim B.S."/>
        </authorList>
    </citation>
    <scope>NUCLEOTIDE SEQUENCE [LARGE SCALE GENOMIC DNA]</scope>
    <source>
        <strain evidence="5 6">DSM 103726</strain>
    </source>
</reference>
<keyword evidence="6" id="KW-1185">Reference proteome</keyword>
<dbReference type="GO" id="GO:0032259">
    <property type="term" value="P:methylation"/>
    <property type="evidence" value="ECO:0007669"/>
    <property type="project" value="UniProtKB-KW"/>
</dbReference>
<keyword evidence="1 5" id="KW-0489">Methyltransferase</keyword>
<dbReference type="InterPro" id="IPR029028">
    <property type="entry name" value="Alpha/beta_knot_MTases"/>
</dbReference>
<feature type="domain" description="tRNA/rRNA methyltransferase SpoU type" evidence="3">
    <location>
        <begin position="126"/>
        <end position="275"/>
    </location>
</feature>
<dbReference type="PANTHER" id="PTHR46429:SF1">
    <property type="entry name" value="23S RRNA (GUANOSINE-2'-O-)-METHYLTRANSFERASE RLMB"/>
    <property type="match status" value="1"/>
</dbReference>
<dbReference type="Pfam" id="PF22655">
    <property type="entry name" value="SpoU_sub_bind_like"/>
    <property type="match status" value="1"/>
</dbReference>
<name>A0ABU8RPM5_9ACTN</name>
<dbReference type="InterPro" id="IPR001537">
    <property type="entry name" value="SpoU_MeTrfase"/>
</dbReference>
<feature type="domain" description="SpoU L30e-like N-terminal" evidence="4">
    <location>
        <begin position="12"/>
        <end position="96"/>
    </location>
</feature>
<sequence length="287" mass="30359">MARDVLRITTRNARFQQWEALRGNRSKRHRSGEMLVQGVRPVTVALERDWPLAAVVAPLDRRLSAWAQDVWDRADPTAERVRMAPELLAVLAEKEPDEDEDGVELVLVARSAPDDLDRIPVGPDALVLVLDRPASPGNLGSSVRSADALGADGVVVCGRAADPTDSRALRASTGSLLAVPVVAVPAPSEVLAWVARHRDAGVPLRVVGTDEAGPDGGGTDLDSLDLTGPTVLVVGTEATGMSAAWRRACDDVATIPIGGSASSLNAAASAGLALYEAARQRRFPRRR</sequence>
<dbReference type="SUPFAM" id="SSF75217">
    <property type="entry name" value="alpha/beta knot"/>
    <property type="match status" value="1"/>
</dbReference>
<protein>
    <submittedName>
        <fullName evidence="5">TrmH family RNA methyltransferase</fullName>
    </submittedName>
</protein>
<dbReference type="EMBL" id="JBBIAA010000048">
    <property type="protein sequence ID" value="MEJ5946993.1"/>
    <property type="molecule type" value="Genomic_DNA"/>
</dbReference>
<dbReference type="PANTHER" id="PTHR46429">
    <property type="entry name" value="23S RRNA (GUANOSINE-2'-O-)-METHYLTRANSFERASE RLMB"/>
    <property type="match status" value="1"/>
</dbReference>
<evidence type="ECO:0000256" key="2">
    <source>
        <dbReference type="ARBA" id="ARBA00022679"/>
    </source>
</evidence>
<dbReference type="RefSeq" id="WP_339576366.1">
    <property type="nucleotide sequence ID" value="NZ_JBBIAA010000048.1"/>
</dbReference>
<dbReference type="InterPro" id="IPR004441">
    <property type="entry name" value="rRNA_MeTrfase_TrmH"/>
</dbReference>
<evidence type="ECO:0000313" key="5">
    <source>
        <dbReference type="EMBL" id="MEJ5946993.1"/>
    </source>
</evidence>
<dbReference type="SUPFAM" id="SSF55315">
    <property type="entry name" value="L30e-like"/>
    <property type="match status" value="1"/>
</dbReference>
<evidence type="ECO:0000313" key="6">
    <source>
        <dbReference type="Proteomes" id="UP001387100"/>
    </source>
</evidence>
<keyword evidence="2" id="KW-0808">Transferase</keyword>
<evidence type="ECO:0000259" key="4">
    <source>
        <dbReference type="Pfam" id="PF22655"/>
    </source>
</evidence>